<dbReference type="GO" id="GO:0008270">
    <property type="term" value="F:zinc ion binding"/>
    <property type="evidence" value="ECO:0007669"/>
    <property type="project" value="InterPro"/>
</dbReference>
<evidence type="ECO:0000256" key="4">
    <source>
        <dbReference type="ARBA" id="ARBA00023242"/>
    </source>
</evidence>
<dbReference type="SMART" id="SM00066">
    <property type="entry name" value="GAL4"/>
    <property type="match status" value="1"/>
</dbReference>
<feature type="non-terminal residue" evidence="7">
    <location>
        <position position="1"/>
    </location>
</feature>
<dbReference type="GO" id="GO:0000981">
    <property type="term" value="F:DNA-binding transcription factor activity, RNA polymerase II-specific"/>
    <property type="evidence" value="ECO:0007669"/>
    <property type="project" value="InterPro"/>
</dbReference>
<protein>
    <recommendedName>
        <fullName evidence="6">Zn(2)-C6 fungal-type domain-containing protein</fullName>
    </recommendedName>
</protein>
<organism evidence="7 8">
    <name type="scientific">Tuber aestivum</name>
    <name type="common">summer truffle</name>
    <dbReference type="NCBI Taxonomy" id="59557"/>
    <lineage>
        <taxon>Eukaryota</taxon>
        <taxon>Fungi</taxon>
        <taxon>Dikarya</taxon>
        <taxon>Ascomycota</taxon>
        <taxon>Pezizomycotina</taxon>
        <taxon>Pezizomycetes</taxon>
        <taxon>Pezizales</taxon>
        <taxon>Tuberaceae</taxon>
        <taxon>Tuber</taxon>
    </lineage>
</organism>
<feature type="domain" description="Zn(2)-C6 fungal-type" evidence="6">
    <location>
        <begin position="119"/>
        <end position="151"/>
    </location>
</feature>
<dbReference type="Proteomes" id="UP001412239">
    <property type="component" value="Unassembled WGS sequence"/>
</dbReference>
<evidence type="ECO:0000256" key="1">
    <source>
        <dbReference type="ARBA" id="ARBA00004123"/>
    </source>
</evidence>
<dbReference type="PROSITE" id="PS00463">
    <property type="entry name" value="ZN2_CY6_FUNGAL_1"/>
    <property type="match status" value="1"/>
</dbReference>
<feature type="compositionally biased region" description="Polar residues" evidence="5">
    <location>
        <begin position="809"/>
        <end position="836"/>
    </location>
</feature>
<dbReference type="InterPro" id="IPR036864">
    <property type="entry name" value="Zn2-C6_fun-type_DNA-bd_sf"/>
</dbReference>
<dbReference type="CDD" id="cd12148">
    <property type="entry name" value="fungal_TF_MHR"/>
    <property type="match status" value="1"/>
</dbReference>
<name>A0A292Q2E0_9PEZI</name>
<feature type="region of interest" description="Disordered" evidence="5">
    <location>
        <begin position="209"/>
        <end position="253"/>
    </location>
</feature>
<dbReference type="SUPFAM" id="SSF57701">
    <property type="entry name" value="Zn2/Cys6 DNA-binding domain"/>
    <property type="match status" value="1"/>
</dbReference>
<dbReference type="PROSITE" id="PS50048">
    <property type="entry name" value="ZN2_CY6_FUNGAL_2"/>
    <property type="match status" value="1"/>
</dbReference>
<evidence type="ECO:0000256" key="3">
    <source>
        <dbReference type="ARBA" id="ARBA00023125"/>
    </source>
</evidence>
<feature type="region of interest" description="Disordered" evidence="5">
    <location>
        <begin position="65"/>
        <end position="113"/>
    </location>
</feature>
<dbReference type="PANTHER" id="PTHR46910:SF3">
    <property type="entry name" value="HALOTOLERANCE PROTEIN 9-RELATED"/>
    <property type="match status" value="1"/>
</dbReference>
<dbReference type="Pfam" id="PF00172">
    <property type="entry name" value="Zn_clus"/>
    <property type="match status" value="1"/>
</dbReference>
<keyword evidence="2" id="KW-0479">Metal-binding</keyword>
<keyword evidence="8" id="KW-1185">Reference proteome</keyword>
<dbReference type="CDD" id="cd00067">
    <property type="entry name" value="GAL4"/>
    <property type="match status" value="1"/>
</dbReference>
<evidence type="ECO:0000256" key="2">
    <source>
        <dbReference type="ARBA" id="ARBA00022723"/>
    </source>
</evidence>
<dbReference type="GO" id="GO:0006351">
    <property type="term" value="P:DNA-templated transcription"/>
    <property type="evidence" value="ECO:0007669"/>
    <property type="project" value="InterPro"/>
</dbReference>
<evidence type="ECO:0000259" key="6">
    <source>
        <dbReference type="PROSITE" id="PS50048"/>
    </source>
</evidence>
<dbReference type="GO" id="GO:0005634">
    <property type="term" value="C:nucleus"/>
    <property type="evidence" value="ECO:0007669"/>
    <property type="project" value="UniProtKB-SubCell"/>
</dbReference>
<dbReference type="Pfam" id="PF04082">
    <property type="entry name" value="Fungal_trans"/>
    <property type="match status" value="1"/>
</dbReference>
<dbReference type="AlphaFoldDB" id="A0A292Q2E0"/>
<dbReference type="EMBL" id="LN890970">
    <property type="protein sequence ID" value="CUS13584.1"/>
    <property type="molecule type" value="Genomic_DNA"/>
</dbReference>
<dbReference type="InterPro" id="IPR007219">
    <property type="entry name" value="XnlR_reg_dom"/>
</dbReference>
<gene>
    <name evidence="7" type="ORF">GSTUAT00002293001</name>
</gene>
<dbReference type="PANTHER" id="PTHR46910">
    <property type="entry name" value="TRANSCRIPTION FACTOR PDR1"/>
    <property type="match status" value="1"/>
</dbReference>
<evidence type="ECO:0000256" key="5">
    <source>
        <dbReference type="SAM" id="MobiDB-lite"/>
    </source>
</evidence>
<evidence type="ECO:0000313" key="8">
    <source>
        <dbReference type="Proteomes" id="UP001412239"/>
    </source>
</evidence>
<feature type="region of interest" description="Disordered" evidence="5">
    <location>
        <begin position="809"/>
        <end position="845"/>
    </location>
</feature>
<keyword evidence="3" id="KW-0238">DNA-binding</keyword>
<proteinExistence type="predicted"/>
<dbReference type="InterPro" id="IPR050987">
    <property type="entry name" value="AtrR-like"/>
</dbReference>
<accession>A0A292Q2E0</accession>
<dbReference type="GO" id="GO:0003677">
    <property type="term" value="F:DNA binding"/>
    <property type="evidence" value="ECO:0007669"/>
    <property type="project" value="UniProtKB-KW"/>
</dbReference>
<dbReference type="Gene3D" id="4.10.240.10">
    <property type="entry name" value="Zn(2)-C6 fungal-type DNA-binding domain"/>
    <property type="match status" value="1"/>
</dbReference>
<comment type="subcellular location">
    <subcellularLocation>
        <location evidence="1">Nucleus</location>
    </subcellularLocation>
</comment>
<sequence>MIALLGLSTGIVNYNQESANCEFRRIEDLPPTFPQAREPHLQEPDLAPLDPLQSVSTWPIAATMNQDRESQDSSIESGHHQPQHQIQLSPPPSQQGGGELNSGGGSSGSGSKRKRVSLACNACRTRKSKCDGVRPKCSMCRGKSIDFICLLLSGRLLGEVMYLDFDCVYQQSASSSNTIIGKDYIGRLETRLLAVENLLAAQASKSQLHSSPSTLTAPNRDLDDDARNRRSVSTDGPPSKRVRIEGSYTPSLDANNGETFVNLKLGQLEDESSAQDTVLDGMGALNLGDEEDYGYFGPSSNIAFIGHVTRALATSVSVTTTLAKEFRRTDSTLESSSRFISPHNSPAPSTGGELDIRAGNVNIYVLPPQKRVLHYVTLYFQNTNILFPYLHQPSFLETYEEALRDGFSKVRRTWLALLNLVMAMGSRASTETGISAEEKYTTAEVFYQRGFGLCDGHFLRLASLDSGEASETVSGWSTELMANSALAADDEPLSPEHAEAKSVLDYARWPEWQDFNSTPPLTGPRNLMHDFWPAFFNSNLDLPLDVEDDVFKTSMSPVPVQPSTPTSDTSSFDLALANRKLRKLYTLLGMIIDTLYGGNLGGRDQVEPTFADVARVAEIEEKLSTWRQQLPAALSIVSSSDIPNGGGPPSKFWRQSIILSLRYYNTRALLHRQFVVKGLSEIWGGGPSTNKFEGDFFWNFGWASIKVCAESAIETVEIIHKVKYRSDLLAFNASLVLVSKVLIVSQVRQLALRPGFVPETAGLLKHLEMAMETIEVLAAGNRIANRCRLFLENLMRYVAPLATSSPRIVTSMSQPAQLPDRTSTDTPESSTVQNEPPQDPYQGSIEDLQKSPFRTQLGEFMLESDFTYLNSILPPLAIGGMSGMENGQPSSSAYVPNGSDYAHMSFGA</sequence>
<evidence type="ECO:0000313" key="7">
    <source>
        <dbReference type="EMBL" id="CUS13584.1"/>
    </source>
</evidence>
<keyword evidence="4" id="KW-0539">Nucleus</keyword>
<reference evidence="7" key="1">
    <citation type="submission" date="2015-10" db="EMBL/GenBank/DDBJ databases">
        <authorList>
            <person name="Regsiter A."/>
            <person name="william w."/>
        </authorList>
    </citation>
    <scope>NUCLEOTIDE SEQUENCE</scope>
    <source>
        <strain evidence="7">Montdore</strain>
    </source>
</reference>
<feature type="compositionally biased region" description="Gly residues" evidence="5">
    <location>
        <begin position="95"/>
        <end position="108"/>
    </location>
</feature>
<feature type="region of interest" description="Disordered" evidence="5">
    <location>
        <begin position="31"/>
        <end position="51"/>
    </location>
</feature>
<dbReference type="InterPro" id="IPR001138">
    <property type="entry name" value="Zn2Cys6_DnaBD"/>
</dbReference>